<evidence type="ECO:0000313" key="2">
    <source>
        <dbReference type="Proteomes" id="UP000177870"/>
    </source>
</evidence>
<dbReference type="SUPFAM" id="SSF53335">
    <property type="entry name" value="S-adenosyl-L-methionine-dependent methyltransferases"/>
    <property type="match status" value="1"/>
</dbReference>
<gene>
    <name evidence="1" type="ORF">BJP34_24890</name>
</gene>
<dbReference type="RefSeq" id="WP_070394663.1">
    <property type="nucleotide sequence ID" value="NZ_CP017599.1"/>
</dbReference>
<protein>
    <recommendedName>
        <fullName evidence="3">Methyltransferase</fullName>
    </recommendedName>
</protein>
<evidence type="ECO:0000313" key="1">
    <source>
        <dbReference type="EMBL" id="AOX02244.1"/>
    </source>
</evidence>
<dbReference type="KEGG" id="mpro:BJP34_24890"/>
<reference evidence="2" key="1">
    <citation type="submission" date="2016-10" db="EMBL/GenBank/DDBJ databases">
        <title>Comparative genomics uncovers the prolific and rare metabolic potential of the cyanobacterial genus Moorea.</title>
        <authorList>
            <person name="Leao T."/>
            <person name="Castelao G."/>
            <person name="Korobeynikov A."/>
            <person name="Monroe E.A."/>
            <person name="Podell S."/>
            <person name="Glukhov E."/>
            <person name="Allen E."/>
            <person name="Gerwick W.H."/>
            <person name="Gerwick L."/>
        </authorList>
    </citation>
    <scope>NUCLEOTIDE SEQUENCE [LARGE SCALE GENOMIC DNA]</scope>
    <source>
        <strain evidence="2">PAL-8-15-08-1</strain>
    </source>
</reference>
<evidence type="ECO:0008006" key="3">
    <source>
        <dbReference type="Google" id="ProtNLM"/>
    </source>
</evidence>
<dbReference type="Proteomes" id="UP000177870">
    <property type="component" value="Chromosome"/>
</dbReference>
<dbReference type="Gene3D" id="3.40.50.150">
    <property type="entry name" value="Vaccinia Virus protein VP39"/>
    <property type="match status" value="1"/>
</dbReference>
<accession>A0A1D8TXD6</accession>
<dbReference type="EMBL" id="CP017599">
    <property type="protein sequence ID" value="AOX02244.1"/>
    <property type="molecule type" value="Genomic_DNA"/>
</dbReference>
<dbReference type="AlphaFoldDB" id="A0A1D8TXD6"/>
<sequence length="306" mass="34383">MNRDYYRPLTPKADATGYLLKMIPQFIDELLLKYGQDVEFRIADIGAGTGTLAIRIVEEAIKRGISYCIVYAVEPEEKDVEVGISICQENGCYYESTKSLGVAFKQEPYTETTFEPQFLHGIICNPGQFIAPKKIGDHLPSYGQTGDELGLRRLEVFVRNAAIHLFPDGLYCGQHLSPAKEGDQIAALELIQDAFGSDAEVRYHDKILPRITSQEFMKGELASLLEDCHWRDYAQNWIDDFSVKFPWLASVAFIACPTGGGGKITNTSQPSYDPSLKIEDRITIQATTVREIKELIDRKNFGRVNK</sequence>
<name>A0A1D8TXD6_9CYAN</name>
<organism evidence="1 2">
    <name type="scientific">Moorena producens PAL-8-15-08-1</name>
    <dbReference type="NCBI Taxonomy" id="1458985"/>
    <lineage>
        <taxon>Bacteria</taxon>
        <taxon>Bacillati</taxon>
        <taxon>Cyanobacteriota</taxon>
        <taxon>Cyanophyceae</taxon>
        <taxon>Coleofasciculales</taxon>
        <taxon>Coleofasciculaceae</taxon>
        <taxon>Moorena</taxon>
    </lineage>
</organism>
<dbReference type="InterPro" id="IPR029063">
    <property type="entry name" value="SAM-dependent_MTases_sf"/>
</dbReference>
<proteinExistence type="predicted"/>